<dbReference type="RefSeq" id="WP_260559827.1">
    <property type="nucleotide sequence ID" value="NZ_BAABEC010000181.1"/>
</dbReference>
<keyword evidence="3" id="KW-1185">Reference proteome</keyword>
<feature type="chain" id="PRO_5047037045" evidence="1">
    <location>
        <begin position="22"/>
        <end position="137"/>
    </location>
</feature>
<reference evidence="2" key="1">
    <citation type="submission" date="2022-09" db="EMBL/GenBank/DDBJ databases">
        <title>genome sequence of Deinococcus rubellus.</title>
        <authorList>
            <person name="Srinivasan S."/>
        </authorList>
    </citation>
    <scope>NUCLEOTIDE SEQUENCE</scope>
    <source>
        <strain evidence="2">Ant6</strain>
    </source>
</reference>
<organism evidence="2 3">
    <name type="scientific">Deinococcus rubellus</name>
    <dbReference type="NCBI Taxonomy" id="1889240"/>
    <lineage>
        <taxon>Bacteria</taxon>
        <taxon>Thermotogati</taxon>
        <taxon>Deinococcota</taxon>
        <taxon>Deinococci</taxon>
        <taxon>Deinococcales</taxon>
        <taxon>Deinococcaceae</taxon>
        <taxon>Deinococcus</taxon>
    </lineage>
</organism>
<proteinExistence type="predicted"/>
<sequence>MNKLILTAILPFAAALPLASAAAPTSAFPPPAIVSGGSTPVGEHALYTESNWERISLPAEALSKLGNLRAVRLTTQHLPSNVHVALSLNSGPINTIGLNIWRGTKTEGVYQNGLFTLTNPLTGASYTFEKMVIGSAR</sequence>
<accession>A0ABY5YEP7</accession>
<feature type="signal peptide" evidence="1">
    <location>
        <begin position="1"/>
        <end position="21"/>
    </location>
</feature>
<keyword evidence="1" id="KW-0732">Signal</keyword>
<dbReference type="EMBL" id="CP104213">
    <property type="protein sequence ID" value="UWX63542.1"/>
    <property type="molecule type" value="Genomic_DNA"/>
</dbReference>
<evidence type="ECO:0000313" key="2">
    <source>
        <dbReference type="EMBL" id="UWX63542.1"/>
    </source>
</evidence>
<dbReference type="Proteomes" id="UP001060261">
    <property type="component" value="Chromosome"/>
</dbReference>
<gene>
    <name evidence="2" type="ORF">N0D28_12455</name>
</gene>
<protein>
    <submittedName>
        <fullName evidence="2">Uncharacterized protein</fullName>
    </submittedName>
</protein>
<evidence type="ECO:0000256" key="1">
    <source>
        <dbReference type="SAM" id="SignalP"/>
    </source>
</evidence>
<name>A0ABY5YEP7_9DEIO</name>
<evidence type="ECO:0000313" key="3">
    <source>
        <dbReference type="Proteomes" id="UP001060261"/>
    </source>
</evidence>